<accession>A0AA92R8P8</accession>
<sequence>MPLAFQTHLLAINGRPYTVREIANECFRLPAETPRSYPDQSLYEQILNLVRSKREILEQSDIKGNICVLLPSSVDKSLLKALINEFSLILGNSANREIYFYPYGQAAFLMALNRINREVNETQATWILAIEIARDAEEHAKSQNSIILTKCFFQQSGLVTDDVRIDLDTKQQSIAVDKVFKQLGVGCDHSLSELHLSVDGDEPRWLNAMQFLSPWVTDQTQYQFIDVKLGGLGACGGVLKVLMIEEHQRSSLNSDFHVLQADIEPDGYTVGVLYNWHNE</sequence>
<dbReference type="AlphaFoldDB" id="A0AA92R8P8"/>
<reference evidence="1 2" key="1">
    <citation type="submission" date="2021-01" db="EMBL/GenBank/DDBJ databases">
        <title>Characterization of a novel blaVMB-2- harboring plasmid in Vibrio diabolicus.</title>
        <authorList>
            <person name="Liu M."/>
        </authorList>
    </citation>
    <scope>NUCLEOTIDE SEQUENCE [LARGE SCALE GENOMIC DNA]</scope>
    <source>
        <strain evidence="1 2">SLV18</strain>
    </source>
</reference>
<dbReference type="Proteomes" id="UP000596337">
    <property type="component" value="Chromosome 2"/>
</dbReference>
<evidence type="ECO:0000313" key="1">
    <source>
        <dbReference type="EMBL" id="QRG84725.1"/>
    </source>
</evidence>
<gene>
    <name evidence="1" type="ORF">JOS67_21455</name>
</gene>
<protein>
    <submittedName>
        <fullName evidence="1">NAD/NADP transhydrogenase subunit beta</fullName>
    </submittedName>
</protein>
<proteinExistence type="predicted"/>
<name>A0AA92R8P8_9VIBR</name>
<dbReference type="RefSeq" id="WP_104972671.1">
    <property type="nucleotide sequence ID" value="NZ_CAJDZM010000002.1"/>
</dbReference>
<organism evidence="1 2">
    <name type="scientific">Vibrio diabolicus</name>
    <dbReference type="NCBI Taxonomy" id="50719"/>
    <lineage>
        <taxon>Bacteria</taxon>
        <taxon>Pseudomonadati</taxon>
        <taxon>Pseudomonadota</taxon>
        <taxon>Gammaproteobacteria</taxon>
        <taxon>Vibrionales</taxon>
        <taxon>Vibrionaceae</taxon>
        <taxon>Vibrio</taxon>
        <taxon>Vibrio diabolicus subgroup</taxon>
    </lineage>
</organism>
<evidence type="ECO:0000313" key="2">
    <source>
        <dbReference type="Proteomes" id="UP000596337"/>
    </source>
</evidence>
<dbReference type="EMBL" id="CP069197">
    <property type="protein sequence ID" value="QRG84725.1"/>
    <property type="molecule type" value="Genomic_DNA"/>
</dbReference>